<evidence type="ECO:0000256" key="1">
    <source>
        <dbReference type="SAM" id="MobiDB-lite"/>
    </source>
</evidence>
<evidence type="ECO:0000313" key="2">
    <source>
        <dbReference type="EMBL" id="AVQ10184.1"/>
    </source>
</evidence>
<accession>A0A2R3UAD5</accession>
<proteinExistence type="predicted"/>
<feature type="compositionally biased region" description="Basic residues" evidence="1">
    <location>
        <begin position="1"/>
        <end position="10"/>
    </location>
</feature>
<feature type="compositionally biased region" description="Polar residues" evidence="1">
    <location>
        <begin position="12"/>
        <end position="24"/>
    </location>
</feature>
<feature type="region of interest" description="Disordered" evidence="1">
    <location>
        <begin position="1"/>
        <end position="42"/>
    </location>
</feature>
<name>A0A2R3UAD5_9VIRU</name>
<dbReference type="EMBL" id="MH029517">
    <property type="protein sequence ID" value="AVQ10184.1"/>
    <property type="molecule type" value="Genomic_DNA"/>
</dbReference>
<organism evidence="2">
    <name type="scientific">Gokushovirinae environmental samples</name>
    <dbReference type="NCBI Taxonomy" id="1478972"/>
    <lineage>
        <taxon>Viruses</taxon>
        <taxon>Monodnaviria</taxon>
        <taxon>Sangervirae</taxon>
        <taxon>Phixviricota</taxon>
        <taxon>Malgrandaviricetes</taxon>
        <taxon>Petitvirales</taxon>
        <taxon>Microviridae</taxon>
        <taxon>environmental samples</taxon>
    </lineage>
</organism>
<reference evidence="2" key="1">
    <citation type="submission" date="2018-03" db="EMBL/GenBank/DDBJ databases">
        <title>Twenty-four Novel Viral Genomes identified from the Dushanzi Mud Volcanic Sediment in Xinjiang, China.</title>
        <authorList>
            <person name="Han L."/>
        </authorList>
    </citation>
    <scope>NUCLEOTIDE SEQUENCE</scope>
</reference>
<sequence>MRGSPRRGHVSKGSSARQFRGNTQRTKRINVAPGPMRGGIRL</sequence>
<protein>
    <submittedName>
        <fullName evidence="2">Uncharacterized protein</fullName>
    </submittedName>
</protein>